<accession>A0A1U7LLZ7</accession>
<feature type="active site" evidence="13">
    <location>
        <position position="389"/>
    </location>
</feature>
<comment type="catalytic activity">
    <reaction evidence="9 12">
        <text>L-glutamine + H2O = L-glutamate + NH4(+)</text>
        <dbReference type="Rhea" id="RHEA:15889"/>
        <dbReference type="ChEBI" id="CHEBI:15377"/>
        <dbReference type="ChEBI" id="CHEBI:28938"/>
        <dbReference type="ChEBI" id="CHEBI:29985"/>
        <dbReference type="ChEBI" id="CHEBI:58359"/>
        <dbReference type="EC" id="3.5.1.2"/>
    </reaction>
</comment>
<dbReference type="InterPro" id="IPR004651">
    <property type="entry name" value="HisF"/>
</dbReference>
<evidence type="ECO:0000256" key="11">
    <source>
        <dbReference type="ARBA" id="ARBA00061106"/>
    </source>
</evidence>
<comment type="catalytic activity">
    <reaction evidence="8 12">
        <text>5-[(5-phospho-1-deoxy-D-ribulos-1-ylimino)methylamino]-1-(5-phospho-beta-D-ribosyl)imidazole-4-carboxamide + L-glutamine = D-erythro-1-(imidazol-4-yl)glycerol 3-phosphate + 5-amino-1-(5-phospho-beta-D-ribosyl)imidazole-4-carboxamide + L-glutamate + H(+)</text>
        <dbReference type="Rhea" id="RHEA:24793"/>
        <dbReference type="ChEBI" id="CHEBI:15378"/>
        <dbReference type="ChEBI" id="CHEBI:29985"/>
        <dbReference type="ChEBI" id="CHEBI:58278"/>
        <dbReference type="ChEBI" id="CHEBI:58359"/>
        <dbReference type="ChEBI" id="CHEBI:58475"/>
        <dbReference type="ChEBI" id="CHEBI:58525"/>
        <dbReference type="EC" id="4.3.2.10"/>
    </reaction>
</comment>
<feature type="region of interest" description="PRFAR binding" evidence="14">
    <location>
        <begin position="459"/>
        <end position="460"/>
    </location>
</feature>
<dbReference type="AlphaFoldDB" id="A0A1U7LLZ7"/>
<keyword evidence="5 12" id="KW-0368">Histidine biosynthesis</keyword>
<feature type="region of interest" description="PRFAR binding" evidence="14">
    <location>
        <begin position="349"/>
        <end position="350"/>
    </location>
</feature>
<keyword evidence="4 12" id="KW-0315">Glutamine amidotransferase</keyword>
<dbReference type="Pfam" id="PF00117">
    <property type="entry name" value="GATase"/>
    <property type="match status" value="1"/>
</dbReference>
<comment type="similarity">
    <text evidence="11 12">In the C-terminal section; belongs to the HisA/HisF family.</text>
</comment>
<keyword evidence="2 12" id="KW-0028">Amino-acid biosynthesis</keyword>
<evidence type="ECO:0000256" key="13">
    <source>
        <dbReference type="PIRSR" id="PIRSR036936-1"/>
    </source>
</evidence>
<evidence type="ECO:0000256" key="14">
    <source>
        <dbReference type="PIRSR" id="PIRSR036936-2"/>
    </source>
</evidence>
<dbReference type="FunFam" id="3.40.50.880:FF:000039">
    <property type="entry name" value="Imidazole glycerol phosphate synthase hisHF"/>
    <property type="match status" value="1"/>
</dbReference>
<dbReference type="InterPro" id="IPR017926">
    <property type="entry name" value="GATASE"/>
</dbReference>
<evidence type="ECO:0000256" key="7">
    <source>
        <dbReference type="ARBA" id="ARBA00023268"/>
    </source>
</evidence>
<reference evidence="17 18" key="1">
    <citation type="submission" date="2016-04" db="EMBL/GenBank/DDBJ databases">
        <title>Evolutionary innovation and constraint leading to complex multicellularity in the Ascomycota.</title>
        <authorList>
            <person name="Cisse O."/>
            <person name="Nguyen A."/>
            <person name="Hewitt D.A."/>
            <person name="Jedd G."/>
            <person name="Stajich J.E."/>
        </authorList>
    </citation>
    <scope>NUCLEOTIDE SEQUENCE [LARGE SCALE GENOMIC DNA]</scope>
    <source>
        <strain evidence="17 18">DAH-3</strain>
    </source>
</reference>
<keyword evidence="18" id="KW-1185">Reference proteome</keyword>
<dbReference type="EC" id="3.5.1.2" evidence="12"/>
<dbReference type="GO" id="GO:0000107">
    <property type="term" value="F:imidazoleglycerol-phosphate synthase activity"/>
    <property type="evidence" value="ECO:0007669"/>
    <property type="project" value="UniProtKB-UniRule"/>
</dbReference>
<dbReference type="InterPro" id="IPR006062">
    <property type="entry name" value="His_biosynth"/>
</dbReference>
<evidence type="ECO:0000259" key="16">
    <source>
        <dbReference type="Pfam" id="PF00117"/>
    </source>
</evidence>
<evidence type="ECO:0000256" key="3">
    <source>
        <dbReference type="ARBA" id="ARBA00022801"/>
    </source>
</evidence>
<dbReference type="FunFam" id="3.20.20.70:FF:000094">
    <property type="entry name" value="Imidazole glycerol phosphate synthase hisHF"/>
    <property type="match status" value="1"/>
</dbReference>
<feature type="active site" description="For GATase activity" evidence="13">
    <location>
        <position position="189"/>
    </location>
</feature>
<dbReference type="PIRSF" id="PIRSF036936">
    <property type="entry name" value="IGPS_HisHF"/>
    <property type="match status" value="1"/>
</dbReference>
<evidence type="ECO:0000256" key="5">
    <source>
        <dbReference type="ARBA" id="ARBA00023102"/>
    </source>
</evidence>
<feature type="region of interest" description="PRFAR binding" evidence="14">
    <location>
        <begin position="387"/>
        <end position="389"/>
    </location>
</feature>
<dbReference type="PANTHER" id="PTHR21235">
    <property type="entry name" value="IMIDAZOLE GLYCEROL PHOSPHATE SYNTHASE SUBUNIT HISF/H IGP SYNTHASE SUBUNIT HISF/H"/>
    <property type="match status" value="1"/>
</dbReference>
<dbReference type="Gene3D" id="3.40.50.880">
    <property type="match status" value="1"/>
</dbReference>
<dbReference type="HAMAP" id="MF_00278">
    <property type="entry name" value="HisH"/>
    <property type="match status" value="1"/>
</dbReference>
<evidence type="ECO:0000313" key="17">
    <source>
        <dbReference type="EMBL" id="OLL23684.1"/>
    </source>
</evidence>
<evidence type="ECO:0000256" key="2">
    <source>
        <dbReference type="ARBA" id="ARBA00022605"/>
    </source>
</evidence>
<dbReference type="InterPro" id="IPR050064">
    <property type="entry name" value="IGPS_HisA/HisF"/>
</dbReference>
<feature type="active site" description="For GATase activity" evidence="13">
    <location>
        <position position="187"/>
    </location>
</feature>
<comment type="function">
    <text evidence="10 12">IGPS catalyzes the conversion of PRFAR and glutamine to IGP, AICAR and glutamate. The glutaminase domain produces the ammonia necessary for the cyclase domain to produce IGP and AICAR from PRFAR. The ammonia is channeled to the active site of the cyclase domain.</text>
</comment>
<dbReference type="GO" id="GO:0000105">
    <property type="term" value="P:L-histidine biosynthetic process"/>
    <property type="evidence" value="ECO:0007669"/>
    <property type="project" value="UniProtKB-UniRule"/>
</dbReference>
<dbReference type="Proteomes" id="UP000186594">
    <property type="component" value="Unassembled WGS sequence"/>
</dbReference>
<dbReference type="NCBIfam" id="TIGR00735">
    <property type="entry name" value="hisF"/>
    <property type="match status" value="1"/>
</dbReference>
<protein>
    <recommendedName>
        <fullName evidence="12">Imidazole glycerol phosphate synthase hisHF</fullName>
    </recommendedName>
    <domain>
        <recommendedName>
            <fullName evidence="12">Glutaminase</fullName>
            <ecNumber evidence="12">3.5.1.2</ecNumber>
        </recommendedName>
    </domain>
    <domain>
        <recommendedName>
            <fullName evidence="12">Cyclase</fullName>
        </recommendedName>
    </domain>
</protein>
<dbReference type="UniPathway" id="UPA00031">
    <property type="reaction ID" value="UER00010"/>
</dbReference>
<dbReference type="EMBL" id="LXFE01001372">
    <property type="protein sequence ID" value="OLL23684.1"/>
    <property type="molecule type" value="Genomic_DNA"/>
</dbReference>
<evidence type="ECO:0000256" key="10">
    <source>
        <dbReference type="ARBA" id="ARBA00055946"/>
    </source>
</evidence>
<evidence type="ECO:0000256" key="9">
    <source>
        <dbReference type="ARBA" id="ARBA00049534"/>
    </source>
</evidence>
<keyword evidence="3 12" id="KW-0378">Hydrolase</keyword>
<dbReference type="OMA" id="GNYGHFV"/>
<comment type="pathway">
    <text evidence="1 12">Amino-acid biosynthesis; L-histidine biosynthesis; L-histidine from 5-phospho-alpha-D-ribose 1-diphosphate: step 5/9.</text>
</comment>
<dbReference type="InterPro" id="IPR013785">
    <property type="entry name" value="Aldolase_TIM"/>
</dbReference>
<dbReference type="Pfam" id="PF00977">
    <property type="entry name" value="His_biosynth"/>
    <property type="match status" value="1"/>
</dbReference>
<feature type="active site" evidence="13">
    <location>
        <position position="231"/>
    </location>
</feature>
<dbReference type="SUPFAM" id="SSF52317">
    <property type="entry name" value="Class I glutamine amidotransferase-like"/>
    <property type="match status" value="1"/>
</dbReference>
<dbReference type="InterPro" id="IPR029062">
    <property type="entry name" value="Class_I_gatase-like"/>
</dbReference>
<organism evidence="17 18">
    <name type="scientific">Neolecta irregularis (strain DAH-3)</name>
    <dbReference type="NCBI Taxonomy" id="1198029"/>
    <lineage>
        <taxon>Eukaryota</taxon>
        <taxon>Fungi</taxon>
        <taxon>Dikarya</taxon>
        <taxon>Ascomycota</taxon>
        <taxon>Taphrinomycotina</taxon>
        <taxon>Neolectales</taxon>
        <taxon>Neolectaceae</taxon>
        <taxon>Neolecta</taxon>
    </lineage>
</organism>
<feature type="active site" description="For GATase activity" evidence="13">
    <location>
        <position position="81"/>
    </location>
</feature>
<feature type="region of interest" description="PRFAR binding" evidence="14">
    <location>
        <begin position="508"/>
        <end position="509"/>
    </location>
</feature>
<feature type="domain" description="Glutamine amidotransferase" evidence="16">
    <location>
        <begin position="6"/>
        <end position="202"/>
    </location>
</feature>
<feature type="binding site" description="covalent" evidence="14">
    <location>
        <position position="81"/>
    </location>
    <ligand>
        <name>L-glutamine</name>
        <dbReference type="ChEBI" id="CHEBI:58359"/>
    </ligand>
</feature>
<name>A0A1U7LLZ7_NEOID</name>
<feature type="binding site" evidence="14">
    <location>
        <position position="454"/>
    </location>
    <ligand>
        <name>substrate</name>
    </ligand>
</feature>
<evidence type="ECO:0000256" key="8">
    <source>
        <dbReference type="ARBA" id="ARBA00047838"/>
    </source>
</evidence>
<dbReference type="PANTHER" id="PTHR21235:SF2">
    <property type="entry name" value="IMIDAZOLE GLYCEROL PHOSPHATE SYNTHASE HISHF"/>
    <property type="match status" value="1"/>
</dbReference>
<dbReference type="CDD" id="cd01748">
    <property type="entry name" value="GATase1_IGP_Synthase"/>
    <property type="match status" value="1"/>
</dbReference>
<comment type="similarity">
    <text evidence="15">Belongs to the HisA/HisF family.</text>
</comment>
<sequence length="535" mass="58776">MTTLHILDCAAGNTRSLVNAVEKLNWKVKWVQSPADLQVAERLLFPGVGHFGHVMNILEKGGYVNPLKAYLCSGRPFMGICVGLQALFEESEEAPGIKGLGFCRGRVSRFDHSEKSVPHMGWNSAISRNGKSIYGLDLNRKYYYTHSYRVSSKESDWPGWEIATGNYGSEEFIGAIAKDNIFATQFHPEKSGDAGLEILNAFLNGSFYTPQTNIQLSIPSGLTNRIIACLDVRSNDEGDLVVTKGDQYDVRSKESGNVRNLGEPIELAERYYACGADEICFLNITSFRNCPLTDQPMLKVLREVAKTVFVPMTVGGGIRDTVDPDGTKHSALEVVDLYFKSGAEKVSIGSDAVYAVERYLERGCFLDGSSTIEQISKAYGSQAVVVSIDPKRIYVSNPSITTHHTIKTAFPGPNGEEYVWYECTVSGGRESRDIDVNQLSTIVEKHGAGEILLNCMDKDGSNSGYDIELARDVKNAVKIPVIASSGAGKPEHFEEVFKESRVDAALAAGIFHHGVCGIMDVKKFLYDRGMLIRMA</sequence>
<evidence type="ECO:0000256" key="15">
    <source>
        <dbReference type="RuleBase" id="RU003657"/>
    </source>
</evidence>
<dbReference type="OrthoDB" id="10254903at2759"/>
<dbReference type="NCBIfam" id="TIGR01855">
    <property type="entry name" value="IMP_synth_hisH"/>
    <property type="match status" value="1"/>
</dbReference>
<dbReference type="InterPro" id="IPR010139">
    <property type="entry name" value="Imidazole-glycPsynth_HisH"/>
</dbReference>
<evidence type="ECO:0000256" key="1">
    <source>
        <dbReference type="ARBA" id="ARBA00005091"/>
    </source>
</evidence>
<dbReference type="InterPro" id="IPR014640">
    <property type="entry name" value="IGPS_HisHF"/>
</dbReference>
<keyword evidence="6 12" id="KW-0456">Lyase</keyword>
<keyword evidence="7 12" id="KW-0511">Multifunctional enzyme</keyword>
<gene>
    <name evidence="17" type="ORF">NEOLI_001934</name>
</gene>
<evidence type="ECO:0000313" key="18">
    <source>
        <dbReference type="Proteomes" id="UP000186594"/>
    </source>
</evidence>
<dbReference type="STRING" id="1198029.A0A1U7LLZ7"/>
<comment type="caution">
    <text evidence="17">The sequence shown here is derived from an EMBL/GenBank/DDBJ whole genome shotgun (WGS) entry which is preliminary data.</text>
</comment>
<dbReference type="PROSITE" id="PS51273">
    <property type="entry name" value="GATASE_TYPE_1"/>
    <property type="match status" value="1"/>
</dbReference>
<feature type="region of interest" description="PRFAR binding" evidence="14">
    <location>
        <begin position="485"/>
        <end position="486"/>
    </location>
</feature>
<dbReference type="Gene3D" id="3.20.20.70">
    <property type="entry name" value="Aldolase class I"/>
    <property type="match status" value="1"/>
</dbReference>
<dbReference type="CDD" id="cd04731">
    <property type="entry name" value="HisF"/>
    <property type="match status" value="1"/>
</dbReference>
<proteinExistence type="inferred from homology"/>
<dbReference type="GO" id="GO:0016829">
    <property type="term" value="F:lyase activity"/>
    <property type="evidence" value="ECO:0007669"/>
    <property type="project" value="UniProtKB-KW"/>
</dbReference>
<dbReference type="InterPro" id="IPR011060">
    <property type="entry name" value="RibuloseP-bd_barrel"/>
</dbReference>
<evidence type="ECO:0000256" key="12">
    <source>
        <dbReference type="PIRNR" id="PIRNR036936"/>
    </source>
</evidence>
<evidence type="ECO:0000256" key="4">
    <source>
        <dbReference type="ARBA" id="ARBA00022962"/>
    </source>
</evidence>
<dbReference type="GO" id="GO:0004359">
    <property type="term" value="F:glutaminase activity"/>
    <property type="evidence" value="ECO:0007669"/>
    <property type="project" value="UniProtKB-EC"/>
</dbReference>
<dbReference type="SUPFAM" id="SSF51366">
    <property type="entry name" value="Ribulose-phoshate binding barrel"/>
    <property type="match status" value="1"/>
</dbReference>
<feature type="binding site" evidence="14">
    <location>
        <position position="317"/>
    </location>
    <ligand>
        <name>substrate</name>
    </ligand>
</feature>
<evidence type="ECO:0000256" key="6">
    <source>
        <dbReference type="ARBA" id="ARBA00023239"/>
    </source>
</evidence>